<dbReference type="STRING" id="1129794.C427_0782"/>
<protein>
    <submittedName>
        <fullName evidence="1">Uncharacterized protein</fullName>
    </submittedName>
</protein>
<proteinExistence type="predicted"/>
<accession>K6Z4T5</accession>
<dbReference type="OrthoDB" id="6385300at2"/>
<dbReference type="HOGENOM" id="CLU_1439809_0_0_6"/>
<dbReference type="AlphaFoldDB" id="K6Z4T5"/>
<name>K6Z4T5_9ALTE</name>
<dbReference type="EMBL" id="CP003837">
    <property type="protein sequence ID" value="AGH42891.1"/>
    <property type="molecule type" value="Genomic_DNA"/>
</dbReference>
<dbReference type="PATRIC" id="fig|1129794.4.peg.771"/>
<evidence type="ECO:0000313" key="2">
    <source>
        <dbReference type="Proteomes" id="UP000011864"/>
    </source>
</evidence>
<sequence>MEKVVLSILLGAKRVIKQMILVLGLCSMFNPPAFSQVEKSFQLVKAKTIDRYLALQFPIDKSFQGTEATFSDAKIRIDTLDQSIKLRMTVTANSAQQILIAKLVFTGVMQYDQFSESYQFEKLLLDSFKIEHDSYSDSQPTIKMIKQSLINDFDNIVLFNLTEINTLSPRRPADQIEIFLNQLRFIWH</sequence>
<reference evidence="1 2" key="1">
    <citation type="journal article" date="2013" name="Genome Announc.">
        <title>Complete Genome Sequence of Glaciecola psychrophila Strain 170T.</title>
        <authorList>
            <person name="Yin J."/>
            <person name="Chen J."/>
            <person name="Liu G."/>
            <person name="Yu Y."/>
            <person name="Song L."/>
            <person name="Wang X."/>
            <person name="Qu X."/>
        </authorList>
    </citation>
    <scope>NUCLEOTIDE SEQUENCE [LARGE SCALE GENOMIC DNA]</scope>
    <source>
        <strain evidence="1 2">170</strain>
    </source>
</reference>
<keyword evidence="2" id="KW-1185">Reference proteome</keyword>
<organism evidence="1 2">
    <name type="scientific">Paraglaciecola psychrophila 170</name>
    <dbReference type="NCBI Taxonomy" id="1129794"/>
    <lineage>
        <taxon>Bacteria</taxon>
        <taxon>Pseudomonadati</taxon>
        <taxon>Pseudomonadota</taxon>
        <taxon>Gammaproteobacteria</taxon>
        <taxon>Alteromonadales</taxon>
        <taxon>Alteromonadaceae</taxon>
        <taxon>Paraglaciecola</taxon>
    </lineage>
</organism>
<gene>
    <name evidence="1" type="ORF">C427_0782</name>
</gene>
<evidence type="ECO:0000313" key="1">
    <source>
        <dbReference type="EMBL" id="AGH42891.1"/>
    </source>
</evidence>
<dbReference type="Proteomes" id="UP000011864">
    <property type="component" value="Chromosome"/>
</dbReference>
<dbReference type="KEGG" id="gps:C427_0782"/>
<dbReference type="RefSeq" id="WP_007642804.1">
    <property type="nucleotide sequence ID" value="NC_020514.1"/>
</dbReference>